<gene>
    <name evidence="1" type="ORF">JVT61DRAFT_1404</name>
</gene>
<accession>A0A8I2YC15</accession>
<organism evidence="1 2">
    <name type="scientific">Boletus reticuloceps</name>
    <dbReference type="NCBI Taxonomy" id="495285"/>
    <lineage>
        <taxon>Eukaryota</taxon>
        <taxon>Fungi</taxon>
        <taxon>Dikarya</taxon>
        <taxon>Basidiomycota</taxon>
        <taxon>Agaricomycotina</taxon>
        <taxon>Agaricomycetes</taxon>
        <taxon>Agaricomycetidae</taxon>
        <taxon>Boletales</taxon>
        <taxon>Boletineae</taxon>
        <taxon>Boletaceae</taxon>
        <taxon>Boletoideae</taxon>
        <taxon>Boletus</taxon>
    </lineage>
</organism>
<dbReference type="OrthoDB" id="2676448at2759"/>
<dbReference type="Proteomes" id="UP000683000">
    <property type="component" value="Unassembled WGS sequence"/>
</dbReference>
<dbReference type="AlphaFoldDB" id="A0A8I2YC15"/>
<dbReference type="EMBL" id="JAGFBS010000103">
    <property type="protein sequence ID" value="KAG6369145.1"/>
    <property type="molecule type" value="Genomic_DNA"/>
</dbReference>
<protein>
    <submittedName>
        <fullName evidence="1">Uncharacterized protein</fullName>
    </submittedName>
</protein>
<evidence type="ECO:0000313" key="1">
    <source>
        <dbReference type="EMBL" id="KAG6369145.1"/>
    </source>
</evidence>
<name>A0A8I2YC15_9AGAM</name>
<reference evidence="1" key="1">
    <citation type="submission" date="2021-03" db="EMBL/GenBank/DDBJ databases">
        <title>Evolutionary innovations through gain and loss of genes in the ectomycorrhizal Boletales.</title>
        <authorList>
            <person name="Wu G."/>
            <person name="Miyauchi S."/>
            <person name="Morin E."/>
            <person name="Yang Z.-L."/>
            <person name="Xu J."/>
            <person name="Martin F.M."/>
        </authorList>
    </citation>
    <scope>NUCLEOTIDE SEQUENCE</scope>
    <source>
        <strain evidence="1">BR01</strain>
    </source>
</reference>
<comment type="caution">
    <text evidence="1">The sequence shown here is derived from an EMBL/GenBank/DDBJ whole genome shotgun (WGS) entry which is preliminary data.</text>
</comment>
<sequence>MIRQYLHIQRAKEELERCNVEVQRLLTAILAENEKFDCVITDLTNSRSPLLPIAMEFLTHRRHINSQVLCRIKEMHGLEGFSGKPFPGVCAGAGGEVAHRPEMMDSTLSEMGADTAEEDKGSDDVEMAAVDVLVDYVLELALSHG</sequence>
<proteinExistence type="predicted"/>
<keyword evidence="2" id="KW-1185">Reference proteome</keyword>
<evidence type="ECO:0000313" key="2">
    <source>
        <dbReference type="Proteomes" id="UP000683000"/>
    </source>
</evidence>